<feature type="transmembrane region" description="Helical" evidence="1">
    <location>
        <begin position="169"/>
        <end position="186"/>
    </location>
</feature>
<keyword evidence="1" id="KW-0812">Transmembrane</keyword>
<reference evidence="2" key="1">
    <citation type="submission" date="2020-05" db="EMBL/GenBank/DDBJ databases">
        <authorList>
            <person name="Chiriac C."/>
            <person name="Salcher M."/>
            <person name="Ghai R."/>
            <person name="Kavagutti S V."/>
        </authorList>
    </citation>
    <scope>NUCLEOTIDE SEQUENCE</scope>
</reference>
<evidence type="ECO:0000256" key="1">
    <source>
        <dbReference type="SAM" id="Phobius"/>
    </source>
</evidence>
<dbReference type="AlphaFoldDB" id="A0A6J6GHT0"/>
<keyword evidence="1" id="KW-1133">Transmembrane helix</keyword>
<gene>
    <name evidence="2" type="ORF">UFOPK1722_02111</name>
</gene>
<keyword evidence="1" id="KW-0472">Membrane</keyword>
<accession>A0A6J6GHT0</accession>
<dbReference type="NCBIfam" id="TIGR01167">
    <property type="entry name" value="LPXTG_anchor"/>
    <property type="match status" value="1"/>
</dbReference>
<sequence>MQSLQTAADNLLSQLNQSAGGNSGLTVVDTPTGANLTGLLTVPVPIENTVLVEVGNMSALFAGLNQDGSVTDVLPGAVIEVIGRGQMGILASGLTPGEGVEFVVMSTPTLLGTFTVAANGTINGQVSLPSNIALGNHTLVVASPTVQSSLGLKVSAGALPATGSDVSKPLVVALWLLVGGGFVAVIRRRLISV</sequence>
<dbReference type="EMBL" id="CAEZTS010000287">
    <property type="protein sequence ID" value="CAB4599429.1"/>
    <property type="molecule type" value="Genomic_DNA"/>
</dbReference>
<organism evidence="2">
    <name type="scientific">freshwater metagenome</name>
    <dbReference type="NCBI Taxonomy" id="449393"/>
    <lineage>
        <taxon>unclassified sequences</taxon>
        <taxon>metagenomes</taxon>
        <taxon>ecological metagenomes</taxon>
    </lineage>
</organism>
<protein>
    <submittedName>
        <fullName evidence="2">Unannotated protein</fullName>
    </submittedName>
</protein>
<name>A0A6J6GHT0_9ZZZZ</name>
<proteinExistence type="predicted"/>
<evidence type="ECO:0000313" key="2">
    <source>
        <dbReference type="EMBL" id="CAB4599429.1"/>
    </source>
</evidence>